<evidence type="ECO:0000256" key="4">
    <source>
        <dbReference type="ARBA" id="ARBA00022989"/>
    </source>
</evidence>
<keyword evidence="5 6" id="KW-0472">Membrane</keyword>
<comment type="similarity">
    <text evidence="2">Belongs to the GtrA family.</text>
</comment>
<keyword evidence="3 6" id="KW-0812">Transmembrane</keyword>
<organism evidence="8 9">
    <name type="scientific">Paenibacillus macquariensis</name>
    <dbReference type="NCBI Taxonomy" id="948756"/>
    <lineage>
        <taxon>Bacteria</taxon>
        <taxon>Bacillati</taxon>
        <taxon>Bacillota</taxon>
        <taxon>Bacilli</taxon>
        <taxon>Bacillales</taxon>
        <taxon>Paenibacillaceae</taxon>
        <taxon>Paenibacillus</taxon>
    </lineage>
</organism>
<dbReference type="Proteomes" id="UP000186666">
    <property type="component" value="Unassembled WGS sequence"/>
</dbReference>
<evidence type="ECO:0000259" key="7">
    <source>
        <dbReference type="Pfam" id="PF04138"/>
    </source>
</evidence>
<name>A0ABY1K6N6_9BACL</name>
<feature type="transmembrane region" description="Helical" evidence="6">
    <location>
        <begin position="38"/>
        <end position="58"/>
    </location>
</feature>
<protein>
    <submittedName>
        <fullName evidence="8">Flippase GtrA (Transmembrane translocase of bactoprenol-linked glucose)</fullName>
    </submittedName>
</protein>
<sequence>MTIRSLLRLPLIKYGLVGGLGTGIHFAVLIMLVEMWHMNPIVASIVGFIVVLIISYLLNRMWTFENRQSGYVKQFVKYVIVSCAGMVINTLIMYVTIEWISISYIIGQLISTVVVPIHNYIWNRRWTFTPVTTSMKTRSGEGKS</sequence>
<dbReference type="InterPro" id="IPR007267">
    <property type="entry name" value="GtrA_DPMS_TM"/>
</dbReference>
<keyword evidence="4 6" id="KW-1133">Transmembrane helix</keyword>
<accession>A0ABY1K6N6</accession>
<dbReference type="InterPro" id="IPR051401">
    <property type="entry name" value="GtrA_CellWall_Glycosyl"/>
</dbReference>
<evidence type="ECO:0000313" key="8">
    <source>
        <dbReference type="EMBL" id="SIR33561.1"/>
    </source>
</evidence>
<evidence type="ECO:0000256" key="5">
    <source>
        <dbReference type="ARBA" id="ARBA00023136"/>
    </source>
</evidence>
<feature type="transmembrane region" description="Helical" evidence="6">
    <location>
        <begin position="78"/>
        <end position="96"/>
    </location>
</feature>
<evidence type="ECO:0000313" key="9">
    <source>
        <dbReference type="Proteomes" id="UP000186666"/>
    </source>
</evidence>
<evidence type="ECO:0000256" key="2">
    <source>
        <dbReference type="ARBA" id="ARBA00009399"/>
    </source>
</evidence>
<feature type="transmembrane region" description="Helical" evidence="6">
    <location>
        <begin position="12"/>
        <end position="32"/>
    </location>
</feature>
<dbReference type="RefSeq" id="WP_068584218.1">
    <property type="nucleotide sequence ID" value="NZ_FTNK01000011.1"/>
</dbReference>
<dbReference type="EMBL" id="FTNK01000011">
    <property type="protein sequence ID" value="SIR33561.1"/>
    <property type="molecule type" value="Genomic_DNA"/>
</dbReference>
<feature type="domain" description="GtrA/DPMS transmembrane" evidence="7">
    <location>
        <begin position="13"/>
        <end position="128"/>
    </location>
</feature>
<dbReference type="Pfam" id="PF04138">
    <property type="entry name" value="GtrA_DPMS_TM"/>
    <property type="match status" value="1"/>
</dbReference>
<keyword evidence="9" id="KW-1185">Reference proteome</keyword>
<feature type="transmembrane region" description="Helical" evidence="6">
    <location>
        <begin position="102"/>
        <end position="122"/>
    </location>
</feature>
<dbReference type="PANTHER" id="PTHR38459:SF1">
    <property type="entry name" value="PROPHAGE BACTOPRENOL-LINKED GLUCOSE TRANSLOCASE HOMOLOG"/>
    <property type="match status" value="1"/>
</dbReference>
<comment type="caution">
    <text evidence="8">The sequence shown here is derived from an EMBL/GenBank/DDBJ whole genome shotgun (WGS) entry which is preliminary data.</text>
</comment>
<evidence type="ECO:0000256" key="3">
    <source>
        <dbReference type="ARBA" id="ARBA00022692"/>
    </source>
</evidence>
<evidence type="ECO:0000256" key="1">
    <source>
        <dbReference type="ARBA" id="ARBA00004141"/>
    </source>
</evidence>
<dbReference type="PANTHER" id="PTHR38459">
    <property type="entry name" value="PROPHAGE BACTOPRENOL-LINKED GLUCOSE TRANSLOCASE HOMOLOG"/>
    <property type="match status" value="1"/>
</dbReference>
<reference evidence="8 9" key="1">
    <citation type="submission" date="2017-01" db="EMBL/GenBank/DDBJ databases">
        <authorList>
            <person name="Varghese N."/>
            <person name="Submissions S."/>
        </authorList>
    </citation>
    <scope>NUCLEOTIDE SEQUENCE [LARGE SCALE GENOMIC DNA]</scope>
    <source>
        <strain evidence="8 9">ATCC 23464</strain>
    </source>
</reference>
<gene>
    <name evidence="8" type="ORF">SAMN05421578_11152</name>
</gene>
<evidence type="ECO:0000256" key="6">
    <source>
        <dbReference type="SAM" id="Phobius"/>
    </source>
</evidence>
<proteinExistence type="inferred from homology"/>
<comment type="subcellular location">
    <subcellularLocation>
        <location evidence="1">Membrane</location>
        <topology evidence="1">Multi-pass membrane protein</topology>
    </subcellularLocation>
</comment>